<dbReference type="GO" id="GO:0006357">
    <property type="term" value="P:regulation of transcription by RNA polymerase II"/>
    <property type="evidence" value="ECO:0007669"/>
    <property type="project" value="TreeGrafter"/>
</dbReference>
<proteinExistence type="predicted"/>
<evidence type="ECO:0000259" key="1">
    <source>
        <dbReference type="PROSITE" id="PS51029"/>
    </source>
</evidence>
<evidence type="ECO:0000313" key="3">
    <source>
        <dbReference type="Proteomes" id="UP001160148"/>
    </source>
</evidence>
<feature type="domain" description="MADF" evidence="1">
    <location>
        <begin position="5"/>
        <end position="76"/>
    </location>
</feature>
<protein>
    <recommendedName>
        <fullName evidence="1">MADF domain-containing protein</fullName>
    </recommendedName>
</protein>
<dbReference type="Pfam" id="PF10545">
    <property type="entry name" value="MADF_DNA_bdg"/>
    <property type="match status" value="1"/>
</dbReference>
<gene>
    <name evidence="2" type="ORF">MEUPH1_LOCUS5203</name>
</gene>
<dbReference type="InterPro" id="IPR039353">
    <property type="entry name" value="TF_Adf1"/>
</dbReference>
<name>A0AAV0VWJ2_9HEMI</name>
<organism evidence="2 3">
    <name type="scientific">Macrosiphum euphorbiae</name>
    <name type="common">potato aphid</name>
    <dbReference type="NCBI Taxonomy" id="13131"/>
    <lineage>
        <taxon>Eukaryota</taxon>
        <taxon>Metazoa</taxon>
        <taxon>Ecdysozoa</taxon>
        <taxon>Arthropoda</taxon>
        <taxon>Hexapoda</taxon>
        <taxon>Insecta</taxon>
        <taxon>Pterygota</taxon>
        <taxon>Neoptera</taxon>
        <taxon>Paraneoptera</taxon>
        <taxon>Hemiptera</taxon>
        <taxon>Sternorrhyncha</taxon>
        <taxon>Aphidomorpha</taxon>
        <taxon>Aphidoidea</taxon>
        <taxon>Aphididae</taxon>
        <taxon>Macrosiphini</taxon>
        <taxon>Macrosiphum</taxon>
    </lineage>
</organism>
<dbReference type="AlphaFoldDB" id="A0AAV0VWJ2"/>
<dbReference type="PROSITE" id="PS51029">
    <property type="entry name" value="MADF"/>
    <property type="match status" value="1"/>
</dbReference>
<evidence type="ECO:0000313" key="2">
    <source>
        <dbReference type="EMBL" id="CAI6348539.1"/>
    </source>
</evidence>
<dbReference type="InterPro" id="IPR006578">
    <property type="entry name" value="MADF-dom"/>
</dbReference>
<sequence length="76" mass="9122">MNTEMLIELVRERSSLYDMSDKKYSDHPYKESLWREIASEINQPVQNCKKMWTSLRDGTEELLKNLLQCQDKKQNL</sequence>
<dbReference type="PANTHER" id="PTHR12243">
    <property type="entry name" value="MADF DOMAIN TRANSCRIPTION FACTOR"/>
    <property type="match status" value="1"/>
</dbReference>
<dbReference type="EMBL" id="CARXXK010000001">
    <property type="protein sequence ID" value="CAI6348539.1"/>
    <property type="molecule type" value="Genomic_DNA"/>
</dbReference>
<dbReference type="GO" id="GO:0005667">
    <property type="term" value="C:transcription regulator complex"/>
    <property type="evidence" value="ECO:0007669"/>
    <property type="project" value="TreeGrafter"/>
</dbReference>
<dbReference type="SMART" id="SM00595">
    <property type="entry name" value="MADF"/>
    <property type="match status" value="1"/>
</dbReference>
<comment type="caution">
    <text evidence="2">The sequence shown here is derived from an EMBL/GenBank/DDBJ whole genome shotgun (WGS) entry which is preliminary data.</text>
</comment>
<dbReference type="GO" id="GO:0005634">
    <property type="term" value="C:nucleus"/>
    <property type="evidence" value="ECO:0007669"/>
    <property type="project" value="TreeGrafter"/>
</dbReference>
<keyword evidence="3" id="KW-1185">Reference proteome</keyword>
<reference evidence="2 3" key="1">
    <citation type="submission" date="2023-01" db="EMBL/GenBank/DDBJ databases">
        <authorList>
            <person name="Whitehead M."/>
        </authorList>
    </citation>
    <scope>NUCLEOTIDE SEQUENCE [LARGE SCALE GENOMIC DNA]</scope>
</reference>
<accession>A0AAV0VWJ2</accession>
<dbReference type="PANTHER" id="PTHR12243:SF69">
    <property type="entry name" value="SI:CH73-59F11.3"/>
    <property type="match status" value="1"/>
</dbReference>
<dbReference type="Proteomes" id="UP001160148">
    <property type="component" value="Unassembled WGS sequence"/>
</dbReference>